<dbReference type="PANTHER" id="PTHR43537:SF5">
    <property type="entry name" value="UXU OPERON TRANSCRIPTIONAL REGULATOR"/>
    <property type="match status" value="1"/>
</dbReference>
<dbReference type="EMBL" id="HG938354">
    <property type="protein sequence ID" value="CDN52195.1"/>
    <property type="molecule type" value="Genomic_DNA"/>
</dbReference>
<dbReference type="PRINTS" id="PR00035">
    <property type="entry name" value="HTHGNTR"/>
</dbReference>
<gene>
    <name evidence="5" type="ORF">RG540_PA15190</name>
</gene>
<keyword evidence="2" id="KW-0238">DNA-binding</keyword>
<proteinExistence type="predicted"/>
<name>A0A068T473_NEOGA</name>
<evidence type="ECO:0000259" key="4">
    <source>
        <dbReference type="PROSITE" id="PS50949"/>
    </source>
</evidence>
<keyword evidence="1" id="KW-0805">Transcription regulation</keyword>
<dbReference type="SMART" id="SM00345">
    <property type="entry name" value="HTH_GNTR"/>
    <property type="match status" value="1"/>
</dbReference>
<dbReference type="InterPro" id="IPR036388">
    <property type="entry name" value="WH-like_DNA-bd_sf"/>
</dbReference>
<dbReference type="GO" id="GO:0003677">
    <property type="term" value="F:DNA binding"/>
    <property type="evidence" value="ECO:0007669"/>
    <property type="project" value="UniProtKB-KW"/>
</dbReference>
<dbReference type="PATRIC" id="fig|1028800.3.peg.6176"/>
<evidence type="ECO:0000313" key="5">
    <source>
        <dbReference type="EMBL" id="CDN52195.1"/>
    </source>
</evidence>
<dbReference type="CDD" id="cd07377">
    <property type="entry name" value="WHTH_GntR"/>
    <property type="match status" value="1"/>
</dbReference>
<sequence>MAELQLTPPRKERLADKLYGQILEQILNGAFKEGDRLPAENDICSAFSVSRPVVRQALIRLQADGLVYSRRGSGTFVRAVPPSAITRFVLPSNVAGYLKSFEVRFALEAAAASLAAERRSSQNLHNLDEANELLREKIMNGQSPSEADFNFHREVAVASGNDLFVSLFEHLRGEISGSMGVALNLTKLGSDERRIAVLREHQQIVEAIRARNGEHAALYMRYHLVRARERITDAQRDP</sequence>
<dbReference type="SMART" id="SM00895">
    <property type="entry name" value="FCD"/>
    <property type="match status" value="1"/>
</dbReference>
<dbReference type="eggNOG" id="COG2186">
    <property type="taxonomic scope" value="Bacteria"/>
</dbReference>
<dbReference type="Gene3D" id="1.10.10.10">
    <property type="entry name" value="Winged helix-like DNA-binding domain superfamily/Winged helix DNA-binding domain"/>
    <property type="match status" value="1"/>
</dbReference>
<organism evidence="5 6">
    <name type="scientific">Neorhizobium galegae bv. orientalis str. HAMBI 540</name>
    <dbReference type="NCBI Taxonomy" id="1028800"/>
    <lineage>
        <taxon>Bacteria</taxon>
        <taxon>Pseudomonadati</taxon>
        <taxon>Pseudomonadota</taxon>
        <taxon>Alphaproteobacteria</taxon>
        <taxon>Hyphomicrobiales</taxon>
        <taxon>Rhizobiaceae</taxon>
        <taxon>Rhizobium/Agrobacterium group</taxon>
        <taxon>Neorhizobium</taxon>
    </lineage>
</organism>
<dbReference type="Gene3D" id="1.20.120.530">
    <property type="entry name" value="GntR ligand-binding domain-like"/>
    <property type="match status" value="1"/>
</dbReference>
<evidence type="ECO:0000313" key="6">
    <source>
        <dbReference type="Proteomes" id="UP000028181"/>
    </source>
</evidence>
<dbReference type="InterPro" id="IPR008920">
    <property type="entry name" value="TF_FadR/GntR_C"/>
</dbReference>
<keyword evidence="6" id="KW-1185">Reference proteome</keyword>
<keyword evidence="5" id="KW-0614">Plasmid</keyword>
<dbReference type="RefSeq" id="WP_040124163.1">
    <property type="nucleotide sequence ID" value="NZ_HG938354.1"/>
</dbReference>
<geneLocation type="plasmid" evidence="6">
    <name>II</name>
</geneLocation>
<dbReference type="KEGG" id="ngg:RG540_PA15190"/>
<keyword evidence="3" id="KW-0804">Transcription</keyword>
<evidence type="ECO:0000256" key="3">
    <source>
        <dbReference type="ARBA" id="ARBA00023163"/>
    </source>
</evidence>
<accession>A0A068T473</accession>
<dbReference type="InterPro" id="IPR000524">
    <property type="entry name" value="Tscrpt_reg_HTH_GntR"/>
</dbReference>
<dbReference type="SUPFAM" id="SSF48008">
    <property type="entry name" value="GntR ligand-binding domain-like"/>
    <property type="match status" value="1"/>
</dbReference>
<dbReference type="OrthoDB" id="9028214at2"/>
<dbReference type="HOGENOM" id="CLU_017584_9_1_5"/>
<dbReference type="PROSITE" id="PS50949">
    <property type="entry name" value="HTH_GNTR"/>
    <property type="match status" value="1"/>
</dbReference>
<dbReference type="Pfam" id="PF00392">
    <property type="entry name" value="GntR"/>
    <property type="match status" value="1"/>
</dbReference>
<reference evidence="6" key="1">
    <citation type="journal article" date="2014" name="BMC Genomics">
        <title>Genome sequencing of two Neorhizobium galegae strains reveals a noeT gene responsible for the unusual acetylation of the nodulation factors.</title>
        <authorList>
            <person name="Osterman J."/>
            <person name="Marsh J."/>
            <person name="Laine P.K."/>
            <person name="Zeng Z."/>
            <person name="Alatalo E."/>
            <person name="Sullivan J.T."/>
            <person name="Young J.P."/>
            <person name="Thomas-Oates J."/>
            <person name="Paulin L."/>
            <person name="Lindstrom K."/>
        </authorList>
    </citation>
    <scope>NUCLEOTIDE SEQUENCE [LARGE SCALE GENOMIC DNA]</scope>
    <source>
        <strain evidence="6">HAMBI 540</strain>
    </source>
</reference>
<dbReference type="GeneID" id="24260797"/>
<dbReference type="AlphaFoldDB" id="A0A068T473"/>
<dbReference type="Pfam" id="PF07729">
    <property type="entry name" value="FCD"/>
    <property type="match status" value="1"/>
</dbReference>
<dbReference type="InterPro" id="IPR011711">
    <property type="entry name" value="GntR_C"/>
</dbReference>
<evidence type="ECO:0000256" key="2">
    <source>
        <dbReference type="ARBA" id="ARBA00023125"/>
    </source>
</evidence>
<dbReference type="InterPro" id="IPR036390">
    <property type="entry name" value="WH_DNA-bd_sf"/>
</dbReference>
<dbReference type="SUPFAM" id="SSF46785">
    <property type="entry name" value="Winged helix' DNA-binding domain"/>
    <property type="match status" value="1"/>
</dbReference>
<dbReference type="PANTHER" id="PTHR43537">
    <property type="entry name" value="TRANSCRIPTIONAL REGULATOR, GNTR FAMILY"/>
    <property type="match status" value="1"/>
</dbReference>
<dbReference type="Proteomes" id="UP000028181">
    <property type="component" value="Plasmid pHAMBI540a"/>
</dbReference>
<evidence type="ECO:0000256" key="1">
    <source>
        <dbReference type="ARBA" id="ARBA00023015"/>
    </source>
</evidence>
<feature type="domain" description="HTH gntR-type" evidence="4">
    <location>
        <begin position="12"/>
        <end position="80"/>
    </location>
</feature>
<dbReference type="GO" id="GO:0003700">
    <property type="term" value="F:DNA-binding transcription factor activity"/>
    <property type="evidence" value="ECO:0007669"/>
    <property type="project" value="InterPro"/>
</dbReference>
<protein>
    <submittedName>
        <fullName evidence="5">GntR domain protein</fullName>
    </submittedName>
</protein>